<name>A0A6N8DHS3_RHOAC</name>
<protein>
    <recommendedName>
        <fullName evidence="5">5-formyltetrahydrofolate cyclo-ligase</fullName>
        <ecNumber evidence="5">6.3.3.2</ecNumber>
    </recommendedName>
</protein>
<evidence type="ECO:0000313" key="7">
    <source>
        <dbReference type="EMBL" id="MTV29889.1"/>
    </source>
</evidence>
<reference evidence="7 8" key="1">
    <citation type="submission" date="2019-11" db="EMBL/GenBank/DDBJ databases">
        <title>Whole-genome sequence of a Rhodoblastus acidophilus DSM 142.</title>
        <authorList>
            <person name="Kyndt J.A."/>
            <person name="Meyer T.E."/>
        </authorList>
    </citation>
    <scope>NUCLEOTIDE SEQUENCE [LARGE SCALE GENOMIC DNA]</scope>
    <source>
        <strain evidence="7 8">DSM 142</strain>
    </source>
</reference>
<evidence type="ECO:0000256" key="5">
    <source>
        <dbReference type="RuleBase" id="RU361279"/>
    </source>
</evidence>
<proteinExistence type="inferred from homology"/>
<organism evidence="7 8">
    <name type="scientific">Rhodoblastus acidophilus</name>
    <name type="common">Rhodopseudomonas acidophila</name>
    <dbReference type="NCBI Taxonomy" id="1074"/>
    <lineage>
        <taxon>Bacteria</taxon>
        <taxon>Pseudomonadati</taxon>
        <taxon>Pseudomonadota</taxon>
        <taxon>Alphaproteobacteria</taxon>
        <taxon>Hyphomicrobiales</taxon>
        <taxon>Rhodoblastaceae</taxon>
        <taxon>Rhodoblastus</taxon>
    </lineage>
</organism>
<dbReference type="OrthoDB" id="9801938at2"/>
<feature type="binding site" evidence="4">
    <location>
        <begin position="21"/>
        <end position="25"/>
    </location>
    <ligand>
        <name>ATP</name>
        <dbReference type="ChEBI" id="CHEBI:30616"/>
    </ligand>
</feature>
<dbReference type="Pfam" id="PF01812">
    <property type="entry name" value="5-FTHF_cyc-lig"/>
    <property type="match status" value="1"/>
</dbReference>
<dbReference type="InterPro" id="IPR002698">
    <property type="entry name" value="FTHF_cligase"/>
</dbReference>
<evidence type="ECO:0000256" key="2">
    <source>
        <dbReference type="ARBA" id="ARBA00022741"/>
    </source>
</evidence>
<dbReference type="InterPro" id="IPR037171">
    <property type="entry name" value="NagB/RpiA_transferase-like"/>
</dbReference>
<dbReference type="PIRSF" id="PIRSF006806">
    <property type="entry name" value="FTHF_cligase"/>
    <property type="match status" value="1"/>
</dbReference>
<dbReference type="GO" id="GO:0009396">
    <property type="term" value="P:folic acid-containing compound biosynthetic process"/>
    <property type="evidence" value="ECO:0007669"/>
    <property type="project" value="TreeGrafter"/>
</dbReference>
<evidence type="ECO:0000313" key="8">
    <source>
        <dbReference type="Proteomes" id="UP000439113"/>
    </source>
</evidence>
<dbReference type="SUPFAM" id="SSF100950">
    <property type="entry name" value="NagB/RpiA/CoA transferase-like"/>
    <property type="match status" value="1"/>
</dbReference>
<dbReference type="Proteomes" id="UP000439113">
    <property type="component" value="Unassembled WGS sequence"/>
</dbReference>
<gene>
    <name evidence="7" type="ORF">GJ654_02645</name>
</gene>
<feature type="binding site" evidence="4">
    <location>
        <begin position="155"/>
        <end position="163"/>
    </location>
    <ligand>
        <name>ATP</name>
        <dbReference type="ChEBI" id="CHEBI:30616"/>
    </ligand>
</feature>
<dbReference type="Gene3D" id="3.40.50.10420">
    <property type="entry name" value="NagB/RpiA/CoA transferase-like"/>
    <property type="match status" value="1"/>
</dbReference>
<comment type="similarity">
    <text evidence="1 5">Belongs to the 5-formyltetrahydrofolate cyclo-ligase family.</text>
</comment>
<dbReference type="RefSeq" id="WP_155444564.1">
    <property type="nucleotide sequence ID" value="NZ_JAOQNR010000002.1"/>
</dbReference>
<accession>A0A6N8DHS3</accession>
<dbReference type="InterPro" id="IPR024185">
    <property type="entry name" value="FTHF_cligase-like_sf"/>
</dbReference>
<keyword evidence="5" id="KW-0460">Magnesium</keyword>
<dbReference type="GO" id="GO:0005524">
    <property type="term" value="F:ATP binding"/>
    <property type="evidence" value="ECO:0007669"/>
    <property type="project" value="UniProtKB-KW"/>
</dbReference>
<keyword evidence="5" id="KW-0479">Metal-binding</keyword>
<dbReference type="EC" id="6.3.3.2" evidence="5"/>
<keyword evidence="7" id="KW-0436">Ligase</keyword>
<comment type="cofactor">
    <cofactor evidence="5">
        <name>Mg(2+)</name>
        <dbReference type="ChEBI" id="CHEBI:18420"/>
    </cofactor>
</comment>
<keyword evidence="3 4" id="KW-0067">ATP-binding</keyword>
<dbReference type="GO" id="GO:0046872">
    <property type="term" value="F:metal ion binding"/>
    <property type="evidence" value="ECO:0007669"/>
    <property type="project" value="UniProtKB-KW"/>
</dbReference>
<feature type="region of interest" description="Disordered" evidence="6">
    <location>
        <begin position="1"/>
        <end position="20"/>
    </location>
</feature>
<feature type="binding site" evidence="4">
    <location>
        <position position="80"/>
    </location>
    <ligand>
        <name>substrate</name>
    </ligand>
</feature>
<dbReference type="EMBL" id="WNKS01000002">
    <property type="protein sequence ID" value="MTV29889.1"/>
    <property type="molecule type" value="Genomic_DNA"/>
</dbReference>
<evidence type="ECO:0000256" key="4">
    <source>
        <dbReference type="PIRSR" id="PIRSR006806-1"/>
    </source>
</evidence>
<dbReference type="PANTHER" id="PTHR23407:SF1">
    <property type="entry name" value="5-FORMYLTETRAHYDROFOLATE CYCLO-LIGASE"/>
    <property type="match status" value="1"/>
</dbReference>
<dbReference type="GO" id="GO:0035999">
    <property type="term" value="P:tetrahydrofolate interconversion"/>
    <property type="evidence" value="ECO:0007669"/>
    <property type="project" value="TreeGrafter"/>
</dbReference>
<dbReference type="PANTHER" id="PTHR23407">
    <property type="entry name" value="ATPASE INHIBITOR/5-FORMYLTETRAHYDROFOLATE CYCLO-LIGASE"/>
    <property type="match status" value="1"/>
</dbReference>
<comment type="catalytic activity">
    <reaction evidence="5">
        <text>(6S)-5-formyl-5,6,7,8-tetrahydrofolate + ATP = (6R)-5,10-methenyltetrahydrofolate + ADP + phosphate</text>
        <dbReference type="Rhea" id="RHEA:10488"/>
        <dbReference type="ChEBI" id="CHEBI:30616"/>
        <dbReference type="ChEBI" id="CHEBI:43474"/>
        <dbReference type="ChEBI" id="CHEBI:57455"/>
        <dbReference type="ChEBI" id="CHEBI:57457"/>
        <dbReference type="ChEBI" id="CHEBI:456216"/>
        <dbReference type="EC" id="6.3.3.2"/>
    </reaction>
</comment>
<evidence type="ECO:0000256" key="3">
    <source>
        <dbReference type="ARBA" id="ARBA00022840"/>
    </source>
</evidence>
<evidence type="ECO:0000256" key="6">
    <source>
        <dbReference type="SAM" id="MobiDB-lite"/>
    </source>
</evidence>
<dbReference type="AlphaFoldDB" id="A0A6N8DHS3"/>
<evidence type="ECO:0000256" key="1">
    <source>
        <dbReference type="ARBA" id="ARBA00010638"/>
    </source>
</evidence>
<comment type="caution">
    <text evidence="7">The sequence shown here is derived from an EMBL/GenBank/DDBJ whole genome shotgun (WGS) entry which is preliminary data.</text>
</comment>
<dbReference type="GO" id="GO:0030272">
    <property type="term" value="F:5-formyltetrahydrofolate cyclo-ligase activity"/>
    <property type="evidence" value="ECO:0007669"/>
    <property type="project" value="UniProtKB-EC"/>
</dbReference>
<sequence>MIVEPEPCQDSPAQADRGDEKAELRERFKGIRASIPADMAEAAALAIAETAPPFLVALAEKAGVAPFETPVALYRALPGELDCSDLLALLAALGFPTLLPCAAAKATPLTFRLWRPGDALVGGRFGLSEPAPEAAQMTPKILLAPLLAFDDHGGRLGFGGGYYDATLAHLRAEKTFVVAGGLAFSRQHAEKLPMEKHDAPLDFVVTEKNILDFMGDRCGFSSSAT</sequence>
<keyword evidence="2 4" id="KW-0547">Nucleotide-binding</keyword>
<dbReference type="NCBIfam" id="TIGR02727">
    <property type="entry name" value="MTHFS_bact"/>
    <property type="match status" value="1"/>
</dbReference>